<dbReference type="InterPro" id="IPR026444">
    <property type="entry name" value="Secre_tail"/>
</dbReference>
<evidence type="ECO:0000313" key="2">
    <source>
        <dbReference type="EMBL" id="OUJ75118.1"/>
    </source>
</evidence>
<evidence type="ECO:0000313" key="3">
    <source>
        <dbReference type="Proteomes" id="UP000194873"/>
    </source>
</evidence>
<dbReference type="AlphaFoldDB" id="A0A243WH26"/>
<sequence>MHYDTYTIRNANPTTTACAVITLTSQCSESTTSALIFGSAYTGSFVPTNLATNYKGDMGSSPVGNAATTMSINLTPNQTVVLVVSGVTSASTCSSYTLGVNSSTVLPVSKDVEAKVALAAYPNPVEDVLHITAAKAGTYTLYNATGVDVLHLKEGDASLSKLPAGVYMLQQNETKVVKRIVKL</sequence>
<evidence type="ECO:0000259" key="1">
    <source>
        <dbReference type="Pfam" id="PF18962"/>
    </source>
</evidence>
<feature type="domain" description="Secretion system C-terminal sorting" evidence="1">
    <location>
        <begin position="121"/>
        <end position="180"/>
    </location>
</feature>
<protein>
    <recommendedName>
        <fullName evidence="1">Secretion system C-terminal sorting domain-containing protein</fullName>
    </recommendedName>
</protein>
<gene>
    <name evidence="2" type="ORF">BXP70_03575</name>
</gene>
<dbReference type="Proteomes" id="UP000194873">
    <property type="component" value="Unassembled WGS sequence"/>
</dbReference>
<dbReference type="EMBL" id="MTSE01000002">
    <property type="protein sequence ID" value="OUJ75118.1"/>
    <property type="molecule type" value="Genomic_DNA"/>
</dbReference>
<reference evidence="2 3" key="1">
    <citation type="submission" date="2017-01" db="EMBL/GenBank/DDBJ databases">
        <title>A new Hymenobacter.</title>
        <authorList>
            <person name="Liang Y."/>
            <person name="Feng F."/>
        </authorList>
    </citation>
    <scope>NUCLEOTIDE SEQUENCE [LARGE SCALE GENOMIC DNA]</scope>
    <source>
        <strain evidence="2">MIMBbqt21</strain>
    </source>
</reference>
<organism evidence="2 3">
    <name type="scientific">Hymenobacter crusticola</name>
    <dbReference type="NCBI Taxonomy" id="1770526"/>
    <lineage>
        <taxon>Bacteria</taxon>
        <taxon>Pseudomonadati</taxon>
        <taxon>Bacteroidota</taxon>
        <taxon>Cytophagia</taxon>
        <taxon>Cytophagales</taxon>
        <taxon>Hymenobacteraceae</taxon>
        <taxon>Hymenobacter</taxon>
    </lineage>
</organism>
<proteinExistence type="predicted"/>
<dbReference type="NCBIfam" id="TIGR04183">
    <property type="entry name" value="Por_Secre_tail"/>
    <property type="match status" value="1"/>
</dbReference>
<accession>A0A243WH26</accession>
<name>A0A243WH26_9BACT</name>
<comment type="caution">
    <text evidence="2">The sequence shown here is derived from an EMBL/GenBank/DDBJ whole genome shotgun (WGS) entry which is preliminary data.</text>
</comment>
<dbReference type="Pfam" id="PF18962">
    <property type="entry name" value="Por_Secre_tail"/>
    <property type="match status" value="1"/>
</dbReference>
<keyword evidence="3" id="KW-1185">Reference proteome</keyword>